<dbReference type="Pfam" id="PF00155">
    <property type="entry name" value="Aminotran_1_2"/>
    <property type="match status" value="1"/>
</dbReference>
<comment type="similarity">
    <text evidence="1">In the C-terminal section; belongs to the class-I pyridoxal-phosphate-dependent aminotransferase family.</text>
</comment>
<keyword evidence="3" id="KW-0805">Transcription regulation</keyword>
<proteinExistence type="inferred from homology"/>
<evidence type="ECO:0000256" key="2">
    <source>
        <dbReference type="ARBA" id="ARBA00022898"/>
    </source>
</evidence>
<dbReference type="InterPro" id="IPR036390">
    <property type="entry name" value="WH_DNA-bd_sf"/>
</dbReference>
<dbReference type="Gene3D" id="1.10.10.10">
    <property type="entry name" value="Winged helix-like DNA-binding domain superfamily/Winged helix DNA-binding domain"/>
    <property type="match status" value="1"/>
</dbReference>
<organism evidence="8 9">
    <name type="scientific">Mesorhizobium kowhaii</name>
    <dbReference type="NCBI Taxonomy" id="1300272"/>
    <lineage>
        <taxon>Bacteria</taxon>
        <taxon>Pseudomonadati</taxon>
        <taxon>Pseudomonadota</taxon>
        <taxon>Alphaproteobacteria</taxon>
        <taxon>Hyphomicrobiales</taxon>
        <taxon>Phyllobacteriaceae</taxon>
        <taxon>Mesorhizobium</taxon>
    </lineage>
</organism>
<dbReference type="GO" id="GO:0003700">
    <property type="term" value="F:DNA-binding transcription factor activity"/>
    <property type="evidence" value="ECO:0007669"/>
    <property type="project" value="InterPro"/>
</dbReference>
<dbReference type="OrthoDB" id="9808770at2"/>
<keyword evidence="8" id="KW-0032">Aminotransferase</keyword>
<dbReference type="SUPFAM" id="SSF53383">
    <property type="entry name" value="PLP-dependent transferases"/>
    <property type="match status" value="1"/>
</dbReference>
<dbReference type="InterPro" id="IPR051446">
    <property type="entry name" value="HTH_trans_reg/aminotransferase"/>
</dbReference>
<keyword evidence="9" id="KW-1185">Reference proteome</keyword>
<keyword evidence="8" id="KW-0808">Transferase</keyword>
<dbReference type="InterPro" id="IPR036388">
    <property type="entry name" value="WH-like_DNA-bd_sf"/>
</dbReference>
<dbReference type="PRINTS" id="PR00035">
    <property type="entry name" value="HTHGNTR"/>
</dbReference>
<keyword evidence="5" id="KW-0804">Transcription</keyword>
<accession>A0A2W7BZB6</accession>
<dbReference type="SUPFAM" id="SSF46785">
    <property type="entry name" value="Winged helix' DNA-binding domain"/>
    <property type="match status" value="1"/>
</dbReference>
<protein>
    <submittedName>
        <fullName evidence="8">Aspartate aminotransferase</fullName>
    </submittedName>
</protein>
<evidence type="ECO:0000256" key="6">
    <source>
        <dbReference type="SAM" id="MobiDB-lite"/>
    </source>
</evidence>
<dbReference type="GO" id="GO:0030170">
    <property type="term" value="F:pyridoxal phosphate binding"/>
    <property type="evidence" value="ECO:0007669"/>
    <property type="project" value="InterPro"/>
</dbReference>
<evidence type="ECO:0000256" key="4">
    <source>
        <dbReference type="ARBA" id="ARBA00023125"/>
    </source>
</evidence>
<dbReference type="InterPro" id="IPR004839">
    <property type="entry name" value="Aminotransferase_I/II_large"/>
</dbReference>
<feature type="domain" description="HTH gntR-type" evidence="7">
    <location>
        <begin position="18"/>
        <end position="86"/>
    </location>
</feature>
<dbReference type="InterPro" id="IPR000524">
    <property type="entry name" value="Tscrpt_reg_HTH_GntR"/>
</dbReference>
<dbReference type="Proteomes" id="UP000248616">
    <property type="component" value="Unassembled WGS sequence"/>
</dbReference>
<dbReference type="PANTHER" id="PTHR46577">
    <property type="entry name" value="HTH-TYPE TRANSCRIPTIONAL REGULATORY PROTEIN GABR"/>
    <property type="match status" value="1"/>
</dbReference>
<dbReference type="InterPro" id="IPR015421">
    <property type="entry name" value="PyrdxlP-dep_Trfase_major"/>
</dbReference>
<feature type="region of interest" description="Disordered" evidence="6">
    <location>
        <begin position="492"/>
        <end position="513"/>
    </location>
</feature>
<dbReference type="GO" id="GO:0003677">
    <property type="term" value="F:DNA binding"/>
    <property type="evidence" value="ECO:0007669"/>
    <property type="project" value="UniProtKB-KW"/>
</dbReference>
<dbReference type="Gene3D" id="3.40.640.10">
    <property type="entry name" value="Type I PLP-dependent aspartate aminotransferase-like (Major domain)"/>
    <property type="match status" value="1"/>
</dbReference>
<keyword evidence="4" id="KW-0238">DNA-binding</keyword>
<reference evidence="9" key="1">
    <citation type="submission" date="2017-03" db="EMBL/GenBank/DDBJ databases">
        <authorList>
            <person name="Safronova V.I."/>
            <person name="Sazanova A.L."/>
            <person name="Chirak E.R."/>
        </authorList>
    </citation>
    <scope>NUCLEOTIDE SEQUENCE [LARGE SCALE GENOMIC DNA]</scope>
    <source>
        <strain evidence="9">Ach-343</strain>
    </source>
</reference>
<dbReference type="GO" id="GO:0008483">
    <property type="term" value="F:transaminase activity"/>
    <property type="evidence" value="ECO:0007669"/>
    <property type="project" value="UniProtKB-KW"/>
</dbReference>
<sequence length="513" mass="56908">MIEMVQSRDPGSAGHVHAMGARQIYMALRDQILGGVYDTGSQLPSSRGLANELGVSRTTVTVAYEQLAAEGFIDVRQGARPRVASSLIGHEASSTVSKRAGPIHLSAYGERLRASSPWPDYLPNRLKVDFRYGDLAPSDFPVLMWKRAMNAAMSQRPGRLAYDDPRGSPRLRQALQGYLWRARTLSCEVEQIIIASGSQQGLDLCARLLLDPSDSFVVEDPCYRMARQVFASTGARPVSVAVDADGLKTELLEGITARLAYVTPSHQFPLGGVLPVSRRYQLLEWARRNDAYVIEDDYDGEYRYDIRPVPPLHKLEDRSSVIYLGTISKTLSPMLRIGYLVVPPELQDVFATAKQLLDRHSPVAEQEALASLIESGGYESHVRRVRRLNGERRETLLAALRRAFADRIVIEGADAGLHVVVWFKDLRRSLEDVLVEEARREGVGVHSISPLYGRETDEGRADRIGLVMGYSALTTRQIENGVRLLTDAVQRVRKSSPDPSHCTQGAGRHDEQA</sequence>
<dbReference type="SMART" id="SM00345">
    <property type="entry name" value="HTH_GNTR"/>
    <property type="match status" value="1"/>
</dbReference>
<dbReference type="PANTHER" id="PTHR46577:SF1">
    <property type="entry name" value="HTH-TYPE TRANSCRIPTIONAL REGULATORY PROTEIN GABR"/>
    <property type="match status" value="1"/>
</dbReference>
<dbReference type="CDD" id="cd00609">
    <property type="entry name" value="AAT_like"/>
    <property type="match status" value="1"/>
</dbReference>
<dbReference type="PROSITE" id="PS50949">
    <property type="entry name" value="HTH_GNTR"/>
    <property type="match status" value="1"/>
</dbReference>
<dbReference type="CDD" id="cd07377">
    <property type="entry name" value="WHTH_GntR"/>
    <property type="match status" value="1"/>
</dbReference>
<evidence type="ECO:0000256" key="3">
    <source>
        <dbReference type="ARBA" id="ARBA00023015"/>
    </source>
</evidence>
<dbReference type="InterPro" id="IPR015424">
    <property type="entry name" value="PyrdxlP-dep_Trfase"/>
</dbReference>
<gene>
    <name evidence="8" type="ORF">B5V02_30010</name>
</gene>
<evidence type="ECO:0000313" key="8">
    <source>
        <dbReference type="EMBL" id="PZV34858.1"/>
    </source>
</evidence>
<evidence type="ECO:0000256" key="1">
    <source>
        <dbReference type="ARBA" id="ARBA00005384"/>
    </source>
</evidence>
<dbReference type="AlphaFoldDB" id="A0A2W7BZB6"/>
<comment type="caution">
    <text evidence="8">The sequence shown here is derived from an EMBL/GenBank/DDBJ whole genome shotgun (WGS) entry which is preliminary data.</text>
</comment>
<name>A0A2W7BZB6_9HYPH</name>
<evidence type="ECO:0000313" key="9">
    <source>
        <dbReference type="Proteomes" id="UP000248616"/>
    </source>
</evidence>
<dbReference type="EMBL" id="MZXV01000064">
    <property type="protein sequence ID" value="PZV34858.1"/>
    <property type="molecule type" value="Genomic_DNA"/>
</dbReference>
<dbReference type="Pfam" id="PF00392">
    <property type="entry name" value="GntR"/>
    <property type="match status" value="1"/>
</dbReference>
<dbReference type="RefSeq" id="WP_111547697.1">
    <property type="nucleotide sequence ID" value="NZ_MZXV01000064.1"/>
</dbReference>
<evidence type="ECO:0000259" key="7">
    <source>
        <dbReference type="PROSITE" id="PS50949"/>
    </source>
</evidence>
<keyword evidence="2" id="KW-0663">Pyridoxal phosphate</keyword>
<evidence type="ECO:0000256" key="5">
    <source>
        <dbReference type="ARBA" id="ARBA00023163"/>
    </source>
</evidence>